<name>A0A7C8Q3I0_ORBOL</name>
<evidence type="ECO:0000313" key="3">
    <source>
        <dbReference type="Proteomes" id="UP000479691"/>
    </source>
</evidence>
<evidence type="ECO:0000313" key="2">
    <source>
        <dbReference type="EMBL" id="KAF3190689.1"/>
    </source>
</evidence>
<protein>
    <recommendedName>
        <fullName evidence="4">SWI5-dependent HO expression protein 3</fullName>
    </recommendedName>
</protein>
<evidence type="ECO:0000256" key="1">
    <source>
        <dbReference type="SAM" id="Coils"/>
    </source>
</evidence>
<evidence type="ECO:0008006" key="4">
    <source>
        <dbReference type="Google" id="ProtNLM"/>
    </source>
</evidence>
<reference evidence="2 3" key="1">
    <citation type="submission" date="2019-06" db="EMBL/GenBank/DDBJ databases">
        <authorList>
            <person name="Palmer J.M."/>
        </authorList>
    </citation>
    <scope>NUCLEOTIDE SEQUENCE [LARGE SCALE GENOMIC DNA]</scope>
    <source>
        <strain evidence="2 3">TWF788</strain>
    </source>
</reference>
<comment type="caution">
    <text evidence="2">The sequence shown here is derived from an EMBL/GenBank/DDBJ whole genome shotgun (WGS) entry which is preliminary data.</text>
</comment>
<proteinExistence type="predicted"/>
<sequence length="319" mass="35955">MATNNKFLDVATHPGHQAGALRPLAPAPAPATYETATAVHFTRHPPATQQPPKTHTSSNDYGHSNPVLGFTSMGGGKPTLQSLRNSEDVICLEVELAQRIENTKALEVQCLQMEKTNKQTDTVNKSLIYELQQCHDQLQRVSTQNQNLAALTGIQSDQITKLRSQISNRAWHEQQSTEAAQKRQLAYDAYHLKLTEVEKLRAKARDQDDQIMKASVHLEEFSREIRSLKRQNRQALEQIESLQWHEKILLDHIRLLETGINATLQAQNDSTFETAAGSTNQLPLENILHQDNDREYVSDCPTIAMDTELTLHQENEKDA</sequence>
<accession>A0A7C8Q3I0</accession>
<gene>
    <name evidence="2" type="ORF">TWF788_008211</name>
</gene>
<feature type="coiled-coil region" evidence="1">
    <location>
        <begin position="211"/>
        <end position="245"/>
    </location>
</feature>
<keyword evidence="1" id="KW-0175">Coiled coil</keyword>
<dbReference type="EMBL" id="JAABOE010000005">
    <property type="protein sequence ID" value="KAF3190689.1"/>
    <property type="molecule type" value="Genomic_DNA"/>
</dbReference>
<dbReference type="AlphaFoldDB" id="A0A7C8Q3I0"/>
<dbReference type="Proteomes" id="UP000479691">
    <property type="component" value="Unassembled WGS sequence"/>
</dbReference>
<organism evidence="2 3">
    <name type="scientific">Orbilia oligospora</name>
    <name type="common">Nematode-trapping fungus</name>
    <name type="synonym">Arthrobotrys oligospora</name>
    <dbReference type="NCBI Taxonomy" id="2813651"/>
    <lineage>
        <taxon>Eukaryota</taxon>
        <taxon>Fungi</taxon>
        <taxon>Dikarya</taxon>
        <taxon>Ascomycota</taxon>
        <taxon>Pezizomycotina</taxon>
        <taxon>Orbiliomycetes</taxon>
        <taxon>Orbiliales</taxon>
        <taxon>Orbiliaceae</taxon>
        <taxon>Orbilia</taxon>
    </lineage>
</organism>